<evidence type="ECO:0000256" key="16">
    <source>
        <dbReference type="SAM" id="MobiDB-lite"/>
    </source>
</evidence>
<keyword evidence="7" id="KW-0809">Transit peptide</keyword>
<feature type="region of interest" description="Disordered" evidence="16">
    <location>
        <begin position="571"/>
        <end position="590"/>
    </location>
</feature>
<evidence type="ECO:0000256" key="1">
    <source>
        <dbReference type="ARBA" id="ARBA00004229"/>
    </source>
</evidence>
<dbReference type="Gramene" id="ONIVA12G17950.1">
    <property type="protein sequence ID" value="ONIVA12G17950.1"/>
    <property type="gene ID" value="ONIVA12G17950"/>
</dbReference>
<dbReference type="InterPro" id="IPR004294">
    <property type="entry name" value="Carotenoid_Oase"/>
</dbReference>
<organism evidence="17">
    <name type="scientific">Oryza nivara</name>
    <name type="common">Indian wild rice</name>
    <name type="synonym">Oryza sativa f. spontanea</name>
    <dbReference type="NCBI Taxonomy" id="4536"/>
    <lineage>
        <taxon>Eukaryota</taxon>
        <taxon>Viridiplantae</taxon>
        <taxon>Streptophyta</taxon>
        <taxon>Embryophyta</taxon>
        <taxon>Tracheophyta</taxon>
        <taxon>Spermatophyta</taxon>
        <taxon>Magnoliopsida</taxon>
        <taxon>Liliopsida</taxon>
        <taxon>Poales</taxon>
        <taxon>Poaceae</taxon>
        <taxon>BOP clade</taxon>
        <taxon>Oryzoideae</taxon>
        <taxon>Oryzeae</taxon>
        <taxon>Oryzinae</taxon>
        <taxon>Oryza</taxon>
    </lineage>
</organism>
<dbReference type="PANTHER" id="PTHR10543">
    <property type="entry name" value="BETA-CAROTENE DIOXYGENASE"/>
    <property type="match status" value="1"/>
</dbReference>
<evidence type="ECO:0000256" key="3">
    <source>
        <dbReference type="ARBA" id="ARBA00022528"/>
    </source>
</evidence>
<comment type="subcellular location">
    <subcellularLocation>
        <location evidence="1">Plastid</location>
        <location evidence="1">Chloroplast</location>
    </subcellularLocation>
</comment>
<evidence type="ECO:0000256" key="2">
    <source>
        <dbReference type="ARBA" id="ARBA00006787"/>
    </source>
</evidence>
<proteinExistence type="inferred from homology"/>
<feature type="compositionally biased region" description="Low complexity" evidence="16">
    <location>
        <begin position="37"/>
        <end position="50"/>
    </location>
</feature>
<comment type="catalytic activity">
    <reaction evidence="12">
        <text>9'-cis-neoxanthin + O2 = (3S,5R,6R)-3,5-dihydroxy-6,7-didehydro-5,6-dihydro-12'-apo-beta-caroten-12'-al + 2-cis,4-trans-xanthoxin</text>
        <dbReference type="Rhea" id="RHEA:19677"/>
        <dbReference type="ChEBI" id="CHEBI:15379"/>
        <dbReference type="ChEBI" id="CHEBI:32304"/>
        <dbReference type="ChEBI" id="CHEBI:34596"/>
        <dbReference type="ChEBI" id="CHEBI:35306"/>
        <dbReference type="EC" id="1.13.11.51"/>
    </reaction>
</comment>
<feature type="compositionally biased region" description="Pro residues" evidence="16">
    <location>
        <begin position="51"/>
        <end position="63"/>
    </location>
</feature>
<keyword evidence="10 15" id="KW-0408">Iron</keyword>
<evidence type="ECO:0000256" key="7">
    <source>
        <dbReference type="ARBA" id="ARBA00022946"/>
    </source>
</evidence>
<reference evidence="17" key="2">
    <citation type="submission" date="2018-04" db="EMBL/GenBank/DDBJ databases">
        <title>OnivRS2 (Oryza nivara Reference Sequence Version 2).</title>
        <authorList>
            <person name="Zhang J."/>
            <person name="Kudrna D."/>
            <person name="Lee S."/>
            <person name="Talag J."/>
            <person name="Rajasekar S."/>
            <person name="Welchert J."/>
            <person name="Hsing Y.-I."/>
            <person name="Wing R.A."/>
        </authorList>
    </citation>
    <scope>NUCLEOTIDE SEQUENCE [LARGE SCALE GENOMIC DNA]</scope>
    <source>
        <strain evidence="17">SL10</strain>
    </source>
</reference>
<feature type="binding site" evidence="15">
    <location>
        <position position="354"/>
    </location>
    <ligand>
        <name>Fe cation</name>
        <dbReference type="ChEBI" id="CHEBI:24875"/>
        <note>catalytic</note>
    </ligand>
</feature>
<comment type="catalytic activity">
    <reaction evidence="14">
        <text>a 9-cis-epoxycarotenoid + O2 = a 12'-apo-carotenal + 2-cis,4-trans-xanthoxin</text>
        <dbReference type="Rhea" id="RHEA:23328"/>
        <dbReference type="ChEBI" id="CHEBI:15379"/>
        <dbReference type="ChEBI" id="CHEBI:32304"/>
        <dbReference type="ChEBI" id="CHEBI:51972"/>
        <dbReference type="ChEBI" id="CHEBI:51973"/>
        <dbReference type="EC" id="1.13.11.51"/>
    </reaction>
</comment>
<keyword evidence="9" id="KW-0560">Oxidoreductase</keyword>
<feature type="compositionally biased region" description="Polar residues" evidence="16">
    <location>
        <begin position="1"/>
        <end position="15"/>
    </location>
</feature>
<dbReference type="HOGENOM" id="CLU_016472_0_0_1"/>
<name>A0A0E0JCJ8_ORYNI</name>
<evidence type="ECO:0000256" key="5">
    <source>
        <dbReference type="ARBA" id="ARBA00022723"/>
    </source>
</evidence>
<evidence type="ECO:0000256" key="9">
    <source>
        <dbReference type="ARBA" id="ARBA00023002"/>
    </source>
</evidence>
<evidence type="ECO:0000256" key="12">
    <source>
        <dbReference type="ARBA" id="ARBA00036784"/>
    </source>
</evidence>
<dbReference type="Proteomes" id="UP000006591">
    <property type="component" value="Chromosome 12"/>
</dbReference>
<keyword evidence="5 15" id="KW-0479">Metal-binding</keyword>
<dbReference type="GO" id="GO:0009688">
    <property type="term" value="P:abscisic acid biosynthetic process"/>
    <property type="evidence" value="ECO:0007669"/>
    <property type="project" value="UniProtKB-KW"/>
</dbReference>
<evidence type="ECO:0000256" key="14">
    <source>
        <dbReference type="ARBA" id="ARBA00048369"/>
    </source>
</evidence>
<evidence type="ECO:0000313" key="18">
    <source>
        <dbReference type="Proteomes" id="UP000006591"/>
    </source>
</evidence>
<dbReference type="OMA" id="KMFPEAG"/>
<reference evidence="17" key="1">
    <citation type="submission" date="2015-04" db="UniProtKB">
        <authorList>
            <consortium name="EnsemblPlants"/>
        </authorList>
    </citation>
    <scope>IDENTIFICATION</scope>
    <source>
        <strain evidence="17">SL10</strain>
    </source>
</reference>
<comment type="similarity">
    <text evidence="2">Belongs to the carotenoid oxygenase family.</text>
</comment>
<feature type="binding site" evidence="15">
    <location>
        <position position="625"/>
    </location>
    <ligand>
        <name>Fe cation</name>
        <dbReference type="ChEBI" id="CHEBI:24875"/>
        <note>catalytic</note>
    </ligand>
</feature>
<evidence type="ECO:0000256" key="4">
    <source>
        <dbReference type="ARBA" id="ARBA00022640"/>
    </source>
</evidence>
<dbReference type="eggNOG" id="KOG1285">
    <property type="taxonomic scope" value="Eukaryota"/>
</dbReference>
<dbReference type="EnsemblPlants" id="ONIVA12G17950.1">
    <property type="protein sequence ID" value="ONIVA12G17950.1"/>
    <property type="gene ID" value="ONIVA12G17950"/>
</dbReference>
<dbReference type="GO" id="GO:0045549">
    <property type="term" value="F:9-cis-epoxycarotenoid dioxygenase activity"/>
    <property type="evidence" value="ECO:0007669"/>
    <property type="project" value="UniProtKB-EC"/>
</dbReference>
<comment type="catalytic activity">
    <reaction evidence="11">
        <text>9-cis-violaxanthin + O2 = (3S,5R,6S)-5,6-epoxy-3-hydroxy-5,6-dihydro-12'-apo-beta-caroten-12'-al + 2-cis,4-trans-xanthoxin</text>
        <dbReference type="Rhea" id="RHEA:16541"/>
        <dbReference type="ChEBI" id="CHEBI:15379"/>
        <dbReference type="ChEBI" id="CHEBI:32304"/>
        <dbReference type="ChEBI" id="CHEBI:34597"/>
        <dbReference type="ChEBI" id="CHEBI:35305"/>
        <dbReference type="EC" id="1.13.11.51"/>
    </reaction>
</comment>
<evidence type="ECO:0000256" key="15">
    <source>
        <dbReference type="PIRSR" id="PIRSR604294-1"/>
    </source>
</evidence>
<dbReference type="AlphaFoldDB" id="A0A0E0JCJ8"/>
<feature type="binding site" evidence="15">
    <location>
        <position position="419"/>
    </location>
    <ligand>
        <name>Fe cation</name>
        <dbReference type="ChEBI" id="CHEBI:24875"/>
        <note>catalytic</note>
    </ligand>
</feature>
<feature type="region of interest" description="Disordered" evidence="16">
    <location>
        <begin position="1"/>
        <end position="63"/>
    </location>
</feature>
<keyword evidence="8" id="KW-0223">Dioxygenase</keyword>
<dbReference type="EC" id="1.13.11.51" evidence="13"/>
<keyword evidence="4" id="KW-0934">Plastid</keyword>
<dbReference type="GO" id="GO:0009570">
    <property type="term" value="C:chloroplast stroma"/>
    <property type="evidence" value="ECO:0007669"/>
    <property type="project" value="TreeGrafter"/>
</dbReference>
<evidence type="ECO:0000313" key="17">
    <source>
        <dbReference type="EnsemblPlants" id="ONIVA12G17950.1"/>
    </source>
</evidence>
<evidence type="ECO:0000256" key="11">
    <source>
        <dbReference type="ARBA" id="ARBA00035929"/>
    </source>
</evidence>
<accession>A0A0E0JCJ8</accession>
<evidence type="ECO:0000256" key="10">
    <source>
        <dbReference type="ARBA" id="ARBA00023004"/>
    </source>
</evidence>
<protein>
    <recommendedName>
        <fullName evidence="13">9-cis-epoxycarotenoid dioxygenase</fullName>
        <ecNumber evidence="13">1.13.11.51</ecNumber>
    </recommendedName>
</protein>
<keyword evidence="6" id="KW-0937">Abscisic acid biosynthesis</keyword>
<evidence type="ECO:0000256" key="13">
    <source>
        <dbReference type="ARBA" id="ARBA00039007"/>
    </source>
</evidence>
<keyword evidence="3" id="KW-0150">Chloroplast</keyword>
<comment type="cofactor">
    <cofactor evidence="15">
        <name>Fe(2+)</name>
        <dbReference type="ChEBI" id="CHEBI:29033"/>
    </cofactor>
    <text evidence="15">Binds 1 Fe(2+) ion per subunit.</text>
</comment>
<feature type="binding site" evidence="15">
    <location>
        <position position="305"/>
    </location>
    <ligand>
        <name>Fe cation</name>
        <dbReference type="ChEBI" id="CHEBI:24875"/>
        <note>catalytic</note>
    </ligand>
</feature>
<evidence type="ECO:0000256" key="6">
    <source>
        <dbReference type="ARBA" id="ARBA00022865"/>
    </source>
</evidence>
<dbReference type="PANTHER" id="PTHR10543:SF26">
    <property type="entry name" value="9-CIS-EPOXYCAROTENOID DIOXYGENASE NCED3, CHLOROPLASTIC"/>
    <property type="match status" value="1"/>
</dbReference>
<dbReference type="STRING" id="4536.A0A0E0JCJ8"/>
<sequence>MPTTFTPNSPASSCSIHHRASPSRGARNSVRFTRPRAAAAATNSVLSAPSSVPPAYVPPPPPPPTKMFPEAGDAAAAKAAARRGGKKKDGLNFFQRAAAVALDAFEEGFITNVLERPHALPRTADPAVQIAGNFAPVGEQPPVRSLPVSGRIPPFINGVYARNGANPHFEPTAGHHLFDGDGMVHAVRIRNGAAESYACRFTETARLGQERALGRAVFPKAIGELHGHSGIARLALFYARGLCGLVDPSHGTGVANAGLAYFNGRLLAMSEDDLPYQVRVTADGDLETVGRYDFDGQLGCAMIAHPKLDPVSGELFALSYDVIKKPYLKYFYFDADGTKSPDVEIELEQPTMIHDFAITENFVVVPDHQVVFKLGEMFRGGSPVVLDREKTSRFGVLPKHATSSLEMVWVDVPDCFCFHLWNAWEEAESGEVVVVGSCMTPADSIFNESDEHLESVLTEIRLNTRTGESTRRAVLPPAAQVNLEVGMVNRAMLGRKTRYAYLAVAEPWPKVSGFAKVDLATGELTKFEYGEGRFGGEPCFVPMGGAGAAASPARGEDDGYILSFVRDEAAGTSLGPTSPGGVQATTSGAAGDEAAGTSELLVVNAADMRLEATVQLPSRVPYGFHGTFINAGELATQA</sequence>
<dbReference type="Pfam" id="PF03055">
    <property type="entry name" value="RPE65"/>
    <property type="match status" value="1"/>
</dbReference>
<dbReference type="GO" id="GO:0016121">
    <property type="term" value="P:carotene catabolic process"/>
    <property type="evidence" value="ECO:0007669"/>
    <property type="project" value="TreeGrafter"/>
</dbReference>
<evidence type="ECO:0000256" key="8">
    <source>
        <dbReference type="ARBA" id="ARBA00022964"/>
    </source>
</evidence>
<keyword evidence="18" id="KW-1185">Reference proteome</keyword>
<dbReference type="GO" id="GO:0046872">
    <property type="term" value="F:metal ion binding"/>
    <property type="evidence" value="ECO:0007669"/>
    <property type="project" value="UniProtKB-KW"/>
</dbReference>